<accession>A0ABQ9F0J2</accession>
<comment type="caution">
    <text evidence="1">The sequence shown here is derived from an EMBL/GenBank/DDBJ whole genome shotgun (WGS) entry which is preliminary data.</text>
</comment>
<protein>
    <submittedName>
        <fullName evidence="1">Uncharacterized protein</fullName>
    </submittedName>
</protein>
<evidence type="ECO:0000313" key="1">
    <source>
        <dbReference type="EMBL" id="KAJ8310081.1"/>
    </source>
</evidence>
<gene>
    <name evidence="1" type="ORF">KUTeg_011946</name>
</gene>
<dbReference type="EMBL" id="JARBDR010000640">
    <property type="protein sequence ID" value="KAJ8310081.1"/>
    <property type="molecule type" value="Genomic_DNA"/>
</dbReference>
<name>A0ABQ9F0J2_TEGGR</name>
<keyword evidence="2" id="KW-1185">Reference proteome</keyword>
<organism evidence="1 2">
    <name type="scientific">Tegillarca granosa</name>
    <name type="common">Malaysian cockle</name>
    <name type="synonym">Anadara granosa</name>
    <dbReference type="NCBI Taxonomy" id="220873"/>
    <lineage>
        <taxon>Eukaryota</taxon>
        <taxon>Metazoa</taxon>
        <taxon>Spiralia</taxon>
        <taxon>Lophotrochozoa</taxon>
        <taxon>Mollusca</taxon>
        <taxon>Bivalvia</taxon>
        <taxon>Autobranchia</taxon>
        <taxon>Pteriomorphia</taxon>
        <taxon>Arcoida</taxon>
        <taxon>Arcoidea</taxon>
        <taxon>Arcidae</taxon>
        <taxon>Tegillarca</taxon>
    </lineage>
</organism>
<proteinExistence type="predicted"/>
<sequence>MIQRPHGCGRGVFGLKNWDAPIRRPKALLIDEAAAIGRATAEAQFENSDEELKSPPVKITYLSKLKQHIYTYVSFLAWADEMKTPEKPPMGSGSKLIVKYSYTANPNSPLVMDSGERELTVAAKAARYILKLPS</sequence>
<dbReference type="Proteomes" id="UP001217089">
    <property type="component" value="Unassembled WGS sequence"/>
</dbReference>
<evidence type="ECO:0000313" key="2">
    <source>
        <dbReference type="Proteomes" id="UP001217089"/>
    </source>
</evidence>
<reference evidence="1 2" key="1">
    <citation type="submission" date="2022-12" db="EMBL/GenBank/DDBJ databases">
        <title>Chromosome-level genome of Tegillarca granosa.</title>
        <authorList>
            <person name="Kim J."/>
        </authorList>
    </citation>
    <scope>NUCLEOTIDE SEQUENCE [LARGE SCALE GENOMIC DNA]</scope>
    <source>
        <strain evidence="1">Teg-2019</strain>
        <tissue evidence="1">Adductor muscle</tissue>
    </source>
</reference>